<dbReference type="Pfam" id="PF13986">
    <property type="entry name" value="DUF4224"/>
    <property type="match status" value="1"/>
</dbReference>
<accession>A0A931CZC8</accession>
<reference evidence="2" key="1">
    <citation type="submission" date="2020-07" db="EMBL/GenBank/DDBJ databases">
        <title>Pseudomonas chaetoceroseae sp. nov., a new member of the Pseudomonas oleovorans group isolated from a culture of Chaetoceros calcitrans.</title>
        <authorList>
            <person name="Girard L."/>
            <person name="Lood C."/>
            <person name="De Mot R."/>
            <person name="Baudart J."/>
        </authorList>
    </citation>
    <scope>NUCLEOTIDE SEQUENCE</scope>
    <source>
        <strain evidence="2">536</strain>
    </source>
</reference>
<dbReference type="Proteomes" id="UP000596932">
    <property type="component" value="Unassembled WGS sequence"/>
</dbReference>
<gene>
    <name evidence="2" type="ORF">H3221_16765</name>
</gene>
<dbReference type="AlphaFoldDB" id="A0A931CZC8"/>
<dbReference type="EMBL" id="JACFYX010000016">
    <property type="protein sequence ID" value="MBG0836766.1"/>
    <property type="molecule type" value="Genomic_DNA"/>
</dbReference>
<organism evidence="2 3">
    <name type="scientific">Pseudomonas chaetocerotis</name>
    <dbReference type="NCBI Taxonomy" id="2758695"/>
    <lineage>
        <taxon>Bacteria</taxon>
        <taxon>Pseudomonadati</taxon>
        <taxon>Pseudomonadota</taxon>
        <taxon>Gammaproteobacteria</taxon>
        <taxon>Pseudomonadales</taxon>
        <taxon>Pseudomonadaceae</taxon>
        <taxon>Pseudomonas</taxon>
    </lineage>
</organism>
<protein>
    <submittedName>
        <fullName evidence="2">DUF4224 domain-containing protein</fullName>
    </submittedName>
</protein>
<sequence length="66" mass="7204">MFLTESELQILSGKVKPSAQVRWLKAEKIAHIIGGDGKPKVLRDLVVARLGGTAQTRPEPQLRLAS</sequence>
<feature type="domain" description="DUF4224" evidence="1">
    <location>
        <begin position="2"/>
        <end position="44"/>
    </location>
</feature>
<dbReference type="RefSeq" id="WP_196475937.1">
    <property type="nucleotide sequence ID" value="NZ_JACFYX020000015.1"/>
</dbReference>
<dbReference type="InterPro" id="IPR025319">
    <property type="entry name" value="DUF4224"/>
</dbReference>
<comment type="caution">
    <text evidence="2">The sequence shown here is derived from an EMBL/GenBank/DDBJ whole genome shotgun (WGS) entry which is preliminary data.</text>
</comment>
<evidence type="ECO:0000259" key="1">
    <source>
        <dbReference type="Pfam" id="PF13986"/>
    </source>
</evidence>
<proteinExistence type="predicted"/>
<evidence type="ECO:0000313" key="3">
    <source>
        <dbReference type="Proteomes" id="UP000596932"/>
    </source>
</evidence>
<name>A0A931CZC8_9PSED</name>
<keyword evidence="3" id="KW-1185">Reference proteome</keyword>
<evidence type="ECO:0000313" key="2">
    <source>
        <dbReference type="EMBL" id="MBG0836766.1"/>
    </source>
</evidence>